<gene>
    <name evidence="1" type="ORF">GG681_06745</name>
</gene>
<organism evidence="1 2">
    <name type="scientific">Tritonibacter aquimaris</name>
    <dbReference type="NCBI Taxonomy" id="2663379"/>
    <lineage>
        <taxon>Bacteria</taxon>
        <taxon>Pseudomonadati</taxon>
        <taxon>Pseudomonadota</taxon>
        <taxon>Alphaproteobacteria</taxon>
        <taxon>Rhodobacterales</taxon>
        <taxon>Paracoccaceae</taxon>
        <taxon>Tritonibacter</taxon>
    </lineage>
</organism>
<proteinExistence type="predicted"/>
<accession>A0A844AVA2</accession>
<comment type="caution">
    <text evidence="1">The sequence shown here is derived from an EMBL/GenBank/DDBJ whole genome shotgun (WGS) entry which is preliminary data.</text>
</comment>
<dbReference type="AlphaFoldDB" id="A0A844AVA2"/>
<dbReference type="RefSeq" id="WP_153546408.1">
    <property type="nucleotide sequence ID" value="NZ_WIXK01000003.1"/>
</dbReference>
<keyword evidence="2" id="KW-1185">Reference proteome</keyword>
<evidence type="ECO:0000313" key="2">
    <source>
        <dbReference type="Proteomes" id="UP000436694"/>
    </source>
</evidence>
<dbReference type="Proteomes" id="UP000436694">
    <property type="component" value="Unassembled WGS sequence"/>
</dbReference>
<reference evidence="1 2" key="1">
    <citation type="submission" date="2019-10" db="EMBL/GenBank/DDBJ databases">
        <title>Epibacterium sp. nov., isolated from seawater.</title>
        <authorList>
            <person name="Zhang X."/>
            <person name="Li N."/>
        </authorList>
    </citation>
    <scope>NUCLEOTIDE SEQUENCE [LARGE SCALE GENOMIC DNA]</scope>
    <source>
        <strain evidence="1 2">SM1969</strain>
    </source>
</reference>
<dbReference type="EMBL" id="WIXK01000003">
    <property type="protein sequence ID" value="MQY42334.1"/>
    <property type="molecule type" value="Genomic_DNA"/>
</dbReference>
<evidence type="ECO:0000313" key="1">
    <source>
        <dbReference type="EMBL" id="MQY42334.1"/>
    </source>
</evidence>
<sequence length="64" mass="7424">MRRLFPLLFSLPLIAAITPAALVWCWANMLRRITQMVCPVPASLRKAVRFYEQACQYGNFRGCY</sequence>
<name>A0A844AVA2_9RHOB</name>
<protein>
    <submittedName>
        <fullName evidence="1">Uncharacterized protein</fullName>
    </submittedName>
</protein>